<reference evidence="1 2" key="1">
    <citation type="submission" date="2015-02" db="EMBL/GenBank/DDBJ databases">
        <title>Improved understanding of the partial-nitritation anammox process through 23 genomes representing the majority of the microbial community.</title>
        <authorList>
            <person name="Speth D.R."/>
            <person name="In T Zandt M."/>
            <person name="Guerrero Cruz S."/>
            <person name="Jetten M.S."/>
            <person name="Dutilh B.E."/>
        </authorList>
    </citation>
    <scope>NUCLEOTIDE SEQUENCE [LARGE SCALE GENOMIC DNA]</scope>
    <source>
        <strain evidence="1">OLB20</strain>
    </source>
</reference>
<dbReference type="NCBIfam" id="TIGR01509">
    <property type="entry name" value="HAD-SF-IA-v3"/>
    <property type="match status" value="1"/>
</dbReference>
<dbReference type="InterPro" id="IPR023198">
    <property type="entry name" value="PGP-like_dom2"/>
</dbReference>
<dbReference type="InterPro" id="IPR041492">
    <property type="entry name" value="HAD_2"/>
</dbReference>
<dbReference type="NCBIfam" id="TIGR01549">
    <property type="entry name" value="HAD-SF-IA-v1"/>
    <property type="match status" value="1"/>
</dbReference>
<organism evidence="1 2">
    <name type="scientific">candidate division WS6 bacterium OLB20</name>
    <dbReference type="NCBI Taxonomy" id="1617426"/>
    <lineage>
        <taxon>Bacteria</taxon>
        <taxon>Candidatus Dojkabacteria</taxon>
    </lineage>
</organism>
<dbReference type="PANTHER" id="PTHR43434:SF1">
    <property type="entry name" value="PHOSPHOGLYCOLATE PHOSPHATASE"/>
    <property type="match status" value="1"/>
</dbReference>
<dbReference type="SFLD" id="SFLDG01129">
    <property type="entry name" value="C1.5:_HAD__Beta-PGM__Phosphata"/>
    <property type="match status" value="1"/>
</dbReference>
<dbReference type="InterPro" id="IPR023214">
    <property type="entry name" value="HAD_sf"/>
</dbReference>
<keyword evidence="1" id="KW-0378">Hydrolase</keyword>
<dbReference type="GO" id="GO:0008967">
    <property type="term" value="F:phosphoglycolate phosphatase activity"/>
    <property type="evidence" value="ECO:0007669"/>
    <property type="project" value="TreeGrafter"/>
</dbReference>
<dbReference type="AlphaFoldDB" id="A0A136M0Z0"/>
<dbReference type="STRING" id="1617426.TR69_WS6001000022"/>
<proteinExistence type="predicted"/>
<dbReference type="InterPro" id="IPR050155">
    <property type="entry name" value="HAD-like_hydrolase_sf"/>
</dbReference>
<sequence>MPLLTELYRTFLIDWDGTLANTIGVWLDLLVETYAEYGKYPEPSFLMEKSFGNWDAPKEFGIENVDEFNSHLFSKVDAKFSTAPLFPTSKQLLSELKQQQKQLALITSNVRSVIDAALEHHQLTGVFDLIISSDDVSEHKPDPEGIHAAIKALGAEPASTVMVGDSSNDVLAGKAAGIRTVLLYPDVHRQIYSPGYIDSLNADHVLSHPADVLTLKVDVTSSA</sequence>
<protein>
    <submittedName>
        <fullName evidence="1">Pyrophosphatase PpaX</fullName>
        <ecNumber evidence="1">3.6.1.1</ecNumber>
    </submittedName>
</protein>
<dbReference type="Gene3D" id="3.40.50.1000">
    <property type="entry name" value="HAD superfamily/HAD-like"/>
    <property type="match status" value="1"/>
</dbReference>
<dbReference type="PANTHER" id="PTHR43434">
    <property type="entry name" value="PHOSPHOGLYCOLATE PHOSPHATASE"/>
    <property type="match status" value="1"/>
</dbReference>
<accession>A0A136M0Z0</accession>
<dbReference type="EMBL" id="JYNZ01000001">
    <property type="protein sequence ID" value="KXK27578.1"/>
    <property type="molecule type" value="Genomic_DNA"/>
</dbReference>
<dbReference type="Proteomes" id="UP000070457">
    <property type="component" value="Unassembled WGS sequence"/>
</dbReference>
<gene>
    <name evidence="1" type="primary">ppaX_1</name>
    <name evidence="1" type="ORF">TR69_WS6001000022</name>
</gene>
<name>A0A136M0Z0_9BACT</name>
<dbReference type="Pfam" id="PF13419">
    <property type="entry name" value="HAD_2"/>
    <property type="match status" value="1"/>
</dbReference>
<dbReference type="GO" id="GO:0004427">
    <property type="term" value="F:inorganic diphosphate phosphatase activity"/>
    <property type="evidence" value="ECO:0007669"/>
    <property type="project" value="UniProtKB-EC"/>
</dbReference>
<dbReference type="SFLD" id="SFLDS00003">
    <property type="entry name" value="Haloacid_Dehalogenase"/>
    <property type="match status" value="1"/>
</dbReference>
<dbReference type="InterPro" id="IPR036412">
    <property type="entry name" value="HAD-like_sf"/>
</dbReference>
<dbReference type="Gene3D" id="1.10.150.240">
    <property type="entry name" value="Putative phosphatase, domain 2"/>
    <property type="match status" value="1"/>
</dbReference>
<dbReference type="SUPFAM" id="SSF56784">
    <property type="entry name" value="HAD-like"/>
    <property type="match status" value="1"/>
</dbReference>
<dbReference type="EC" id="3.6.1.1" evidence="1"/>
<dbReference type="InterPro" id="IPR006439">
    <property type="entry name" value="HAD-SF_hydro_IA"/>
</dbReference>
<dbReference type="GO" id="GO:0006281">
    <property type="term" value="P:DNA repair"/>
    <property type="evidence" value="ECO:0007669"/>
    <property type="project" value="TreeGrafter"/>
</dbReference>
<evidence type="ECO:0000313" key="1">
    <source>
        <dbReference type="EMBL" id="KXK27578.1"/>
    </source>
</evidence>
<comment type="caution">
    <text evidence="1">The sequence shown here is derived from an EMBL/GenBank/DDBJ whole genome shotgun (WGS) entry which is preliminary data.</text>
</comment>
<evidence type="ECO:0000313" key="2">
    <source>
        <dbReference type="Proteomes" id="UP000070457"/>
    </source>
</evidence>
<dbReference type="PRINTS" id="PR00413">
    <property type="entry name" value="HADHALOGNASE"/>
</dbReference>